<comment type="caution">
    <text evidence="1">The sequence shown here is derived from an EMBL/GenBank/DDBJ whole genome shotgun (WGS) entry which is preliminary data.</text>
</comment>
<dbReference type="EMBL" id="VSSQ01030019">
    <property type="protein sequence ID" value="MPM80390.1"/>
    <property type="molecule type" value="Genomic_DNA"/>
</dbReference>
<proteinExistence type="predicted"/>
<sequence length="58" mass="6688">MRQLIADDACKHIDRTAGRRRNNELDRLVGESEGAARWQSCSQRNGQQDWNALHRALL</sequence>
<gene>
    <name evidence="1" type="ORF">SDC9_127437</name>
</gene>
<dbReference type="AlphaFoldDB" id="A0A645CTF4"/>
<name>A0A645CTF4_9ZZZZ</name>
<reference evidence="1" key="1">
    <citation type="submission" date="2019-08" db="EMBL/GenBank/DDBJ databases">
        <authorList>
            <person name="Kucharzyk K."/>
            <person name="Murdoch R.W."/>
            <person name="Higgins S."/>
            <person name="Loffler F."/>
        </authorList>
    </citation>
    <scope>NUCLEOTIDE SEQUENCE</scope>
</reference>
<protein>
    <submittedName>
        <fullName evidence="1">Uncharacterized protein</fullName>
    </submittedName>
</protein>
<evidence type="ECO:0000313" key="1">
    <source>
        <dbReference type="EMBL" id="MPM80390.1"/>
    </source>
</evidence>
<organism evidence="1">
    <name type="scientific">bioreactor metagenome</name>
    <dbReference type="NCBI Taxonomy" id="1076179"/>
    <lineage>
        <taxon>unclassified sequences</taxon>
        <taxon>metagenomes</taxon>
        <taxon>ecological metagenomes</taxon>
    </lineage>
</organism>
<accession>A0A645CTF4</accession>